<evidence type="ECO:0000256" key="1">
    <source>
        <dbReference type="SAM" id="MobiDB-lite"/>
    </source>
</evidence>
<evidence type="ECO:0000313" key="3">
    <source>
        <dbReference type="Proteomes" id="UP001287356"/>
    </source>
</evidence>
<protein>
    <submittedName>
        <fullName evidence="2">Uncharacterized protein</fullName>
    </submittedName>
</protein>
<dbReference type="EMBL" id="JAULSN010000002">
    <property type="protein sequence ID" value="KAK3380679.1"/>
    <property type="molecule type" value="Genomic_DNA"/>
</dbReference>
<accession>A0AAE0TUV8</accession>
<dbReference type="Proteomes" id="UP001287356">
    <property type="component" value="Unassembled WGS sequence"/>
</dbReference>
<feature type="compositionally biased region" description="Pro residues" evidence="1">
    <location>
        <begin position="1"/>
        <end position="10"/>
    </location>
</feature>
<keyword evidence="3" id="KW-1185">Reference proteome</keyword>
<name>A0AAE0TUV8_9PEZI</name>
<gene>
    <name evidence="2" type="ORF">B0T24DRAFT_718008</name>
</gene>
<reference evidence="2" key="2">
    <citation type="submission" date="2023-06" db="EMBL/GenBank/DDBJ databases">
        <authorList>
            <consortium name="Lawrence Berkeley National Laboratory"/>
            <person name="Haridas S."/>
            <person name="Hensen N."/>
            <person name="Bonometti L."/>
            <person name="Westerberg I."/>
            <person name="Brannstrom I.O."/>
            <person name="Guillou S."/>
            <person name="Cros-Aarteil S."/>
            <person name="Calhoun S."/>
            <person name="Kuo A."/>
            <person name="Mondo S."/>
            <person name="Pangilinan J."/>
            <person name="Riley R."/>
            <person name="Labutti K."/>
            <person name="Andreopoulos B."/>
            <person name="Lipzen A."/>
            <person name="Chen C."/>
            <person name="Yanf M."/>
            <person name="Daum C."/>
            <person name="Ng V."/>
            <person name="Clum A."/>
            <person name="Steindorff A."/>
            <person name="Ohm R."/>
            <person name="Martin F."/>
            <person name="Silar P."/>
            <person name="Natvig D."/>
            <person name="Lalanne C."/>
            <person name="Gautier V."/>
            <person name="Ament-Velasquez S.L."/>
            <person name="Kruys A."/>
            <person name="Hutchinson M.I."/>
            <person name="Powell A.J."/>
            <person name="Barry K."/>
            <person name="Miller A.N."/>
            <person name="Grigoriev I.V."/>
            <person name="Debuchy R."/>
            <person name="Gladieux P."/>
            <person name="Thoren M.H."/>
            <person name="Johannesson H."/>
        </authorList>
    </citation>
    <scope>NUCLEOTIDE SEQUENCE</scope>
    <source>
        <strain evidence="2">CBS 958.72</strain>
    </source>
</reference>
<proteinExistence type="predicted"/>
<evidence type="ECO:0000313" key="2">
    <source>
        <dbReference type="EMBL" id="KAK3380679.1"/>
    </source>
</evidence>
<organism evidence="2 3">
    <name type="scientific">Lasiosphaeria ovina</name>
    <dbReference type="NCBI Taxonomy" id="92902"/>
    <lineage>
        <taxon>Eukaryota</taxon>
        <taxon>Fungi</taxon>
        <taxon>Dikarya</taxon>
        <taxon>Ascomycota</taxon>
        <taxon>Pezizomycotina</taxon>
        <taxon>Sordariomycetes</taxon>
        <taxon>Sordariomycetidae</taxon>
        <taxon>Sordariales</taxon>
        <taxon>Lasiosphaeriaceae</taxon>
        <taxon>Lasiosphaeria</taxon>
    </lineage>
</organism>
<comment type="caution">
    <text evidence="2">The sequence shown here is derived from an EMBL/GenBank/DDBJ whole genome shotgun (WGS) entry which is preliminary data.</text>
</comment>
<reference evidence="2" key="1">
    <citation type="journal article" date="2023" name="Mol. Phylogenet. Evol.">
        <title>Genome-scale phylogeny and comparative genomics of the fungal order Sordariales.</title>
        <authorList>
            <person name="Hensen N."/>
            <person name="Bonometti L."/>
            <person name="Westerberg I."/>
            <person name="Brannstrom I.O."/>
            <person name="Guillou S."/>
            <person name="Cros-Aarteil S."/>
            <person name="Calhoun S."/>
            <person name="Haridas S."/>
            <person name="Kuo A."/>
            <person name="Mondo S."/>
            <person name="Pangilinan J."/>
            <person name="Riley R."/>
            <person name="LaButti K."/>
            <person name="Andreopoulos B."/>
            <person name="Lipzen A."/>
            <person name="Chen C."/>
            <person name="Yan M."/>
            <person name="Daum C."/>
            <person name="Ng V."/>
            <person name="Clum A."/>
            <person name="Steindorff A."/>
            <person name="Ohm R.A."/>
            <person name="Martin F."/>
            <person name="Silar P."/>
            <person name="Natvig D.O."/>
            <person name="Lalanne C."/>
            <person name="Gautier V."/>
            <person name="Ament-Velasquez S.L."/>
            <person name="Kruys A."/>
            <person name="Hutchinson M.I."/>
            <person name="Powell A.J."/>
            <person name="Barry K."/>
            <person name="Miller A.N."/>
            <person name="Grigoriev I.V."/>
            <person name="Debuchy R."/>
            <person name="Gladieux P."/>
            <person name="Hiltunen Thoren M."/>
            <person name="Johannesson H."/>
        </authorList>
    </citation>
    <scope>NUCLEOTIDE SEQUENCE</scope>
    <source>
        <strain evidence="2">CBS 958.72</strain>
    </source>
</reference>
<feature type="compositionally biased region" description="Low complexity" evidence="1">
    <location>
        <begin position="33"/>
        <end position="45"/>
    </location>
</feature>
<feature type="region of interest" description="Disordered" evidence="1">
    <location>
        <begin position="1"/>
        <end position="66"/>
    </location>
</feature>
<sequence>MARYTLPPPVDDSDNFEMAMAPYMSSPGDSTRAPAAAAGDVPAAGSDHERQGYPENPAVINEPRADGPPAPNANALIGILDGKLQQAWAFTKSRVQDSWKGFREVREDWLEWRDALVDWRIGRSSWPSLRREWEHLKRPDKMLLSMRCFRRRHKAAVADWIKVREQSVLRDFARLRRAILGGNKIMESEAKEWTLGDAAKIPHACHALPRRYIERLYDD</sequence>
<dbReference type="AlphaFoldDB" id="A0AAE0TUV8"/>